<evidence type="ECO:0000256" key="1">
    <source>
        <dbReference type="ARBA" id="ARBA00011021"/>
    </source>
</evidence>
<evidence type="ECO:0000256" key="3">
    <source>
        <dbReference type="SAM" id="MobiDB-lite"/>
    </source>
</evidence>
<comment type="caution">
    <text evidence="4">The sequence shown here is derived from an EMBL/GenBank/DDBJ whole genome shotgun (WGS) entry which is preliminary data.</text>
</comment>
<evidence type="ECO:0000256" key="2">
    <source>
        <dbReference type="ARBA" id="ARBA00022821"/>
    </source>
</evidence>
<reference evidence="4" key="1">
    <citation type="journal article" date="2023" name="Nat. Commun.">
        <title>Diploid and tetraploid genomes of Acorus and the evolution of monocots.</title>
        <authorList>
            <person name="Ma L."/>
            <person name="Liu K.W."/>
            <person name="Li Z."/>
            <person name="Hsiao Y.Y."/>
            <person name="Qi Y."/>
            <person name="Fu T."/>
            <person name="Tang G.D."/>
            <person name="Zhang D."/>
            <person name="Sun W.H."/>
            <person name="Liu D.K."/>
            <person name="Li Y."/>
            <person name="Chen G.Z."/>
            <person name="Liu X.D."/>
            <person name="Liao X.Y."/>
            <person name="Jiang Y.T."/>
            <person name="Yu X."/>
            <person name="Hao Y."/>
            <person name="Huang J."/>
            <person name="Zhao X.W."/>
            <person name="Ke S."/>
            <person name="Chen Y.Y."/>
            <person name="Wu W.L."/>
            <person name="Hsu J.L."/>
            <person name="Lin Y.F."/>
            <person name="Huang M.D."/>
            <person name="Li C.Y."/>
            <person name="Huang L."/>
            <person name="Wang Z.W."/>
            <person name="Zhao X."/>
            <person name="Zhong W.Y."/>
            <person name="Peng D.H."/>
            <person name="Ahmad S."/>
            <person name="Lan S."/>
            <person name="Zhang J.S."/>
            <person name="Tsai W.C."/>
            <person name="Van de Peer Y."/>
            <person name="Liu Z.J."/>
        </authorList>
    </citation>
    <scope>NUCLEOTIDE SEQUENCE</scope>
    <source>
        <strain evidence="4">SCP</strain>
    </source>
</reference>
<protein>
    <submittedName>
        <fullName evidence="4">Uncharacterized protein</fullName>
    </submittedName>
</protein>
<proteinExistence type="inferred from homology"/>
<accession>A0AAV9BQ49</accession>
<gene>
    <name evidence="4" type="ORF">QJS04_geneDACA020197</name>
</gene>
<sequence>MRSGGEKEEAGQIMMDHGMEGEAVDGIGSRVQPLNRSSTYSTAHPCHWLELVVRAFLSCLGLDPHVQQHSPSMEDEKKTNEDRVLTEMLRNRRPNIKPPSRGSDPQTNRLEL</sequence>
<dbReference type="Pfam" id="PF17232">
    <property type="entry name" value="Pep1_7"/>
    <property type="match status" value="1"/>
</dbReference>
<dbReference type="Proteomes" id="UP001179952">
    <property type="component" value="Unassembled WGS sequence"/>
</dbReference>
<dbReference type="EMBL" id="JAUJYN010000002">
    <property type="protein sequence ID" value="KAK1278432.1"/>
    <property type="molecule type" value="Genomic_DNA"/>
</dbReference>
<dbReference type="InterPro" id="IPR035176">
    <property type="entry name" value="PEP"/>
</dbReference>
<evidence type="ECO:0000313" key="4">
    <source>
        <dbReference type="EMBL" id="KAK1278432.1"/>
    </source>
</evidence>
<organism evidence="4 5">
    <name type="scientific">Acorus gramineus</name>
    <name type="common">Dwarf sweet flag</name>
    <dbReference type="NCBI Taxonomy" id="55184"/>
    <lineage>
        <taxon>Eukaryota</taxon>
        <taxon>Viridiplantae</taxon>
        <taxon>Streptophyta</taxon>
        <taxon>Embryophyta</taxon>
        <taxon>Tracheophyta</taxon>
        <taxon>Spermatophyta</taxon>
        <taxon>Magnoliopsida</taxon>
        <taxon>Liliopsida</taxon>
        <taxon>Acoraceae</taxon>
        <taxon>Acorus</taxon>
    </lineage>
</organism>
<dbReference type="AlphaFoldDB" id="A0AAV9BQ49"/>
<keyword evidence="2" id="KW-0611">Plant defense</keyword>
<name>A0AAV9BQ49_ACOGR</name>
<reference evidence="4" key="2">
    <citation type="submission" date="2023-06" db="EMBL/GenBank/DDBJ databases">
        <authorList>
            <person name="Ma L."/>
            <person name="Liu K.-W."/>
            <person name="Li Z."/>
            <person name="Hsiao Y.-Y."/>
            <person name="Qi Y."/>
            <person name="Fu T."/>
            <person name="Tang G."/>
            <person name="Zhang D."/>
            <person name="Sun W.-H."/>
            <person name="Liu D.-K."/>
            <person name="Li Y."/>
            <person name="Chen G.-Z."/>
            <person name="Liu X.-D."/>
            <person name="Liao X.-Y."/>
            <person name="Jiang Y.-T."/>
            <person name="Yu X."/>
            <person name="Hao Y."/>
            <person name="Huang J."/>
            <person name="Zhao X.-W."/>
            <person name="Ke S."/>
            <person name="Chen Y.-Y."/>
            <person name="Wu W.-L."/>
            <person name="Hsu J.-L."/>
            <person name="Lin Y.-F."/>
            <person name="Huang M.-D."/>
            <person name="Li C.-Y."/>
            <person name="Huang L."/>
            <person name="Wang Z.-W."/>
            <person name="Zhao X."/>
            <person name="Zhong W.-Y."/>
            <person name="Peng D.-H."/>
            <person name="Ahmad S."/>
            <person name="Lan S."/>
            <person name="Zhang J.-S."/>
            <person name="Tsai W.-C."/>
            <person name="Van De Peer Y."/>
            <person name="Liu Z.-J."/>
        </authorList>
    </citation>
    <scope>NUCLEOTIDE SEQUENCE</scope>
    <source>
        <strain evidence="4">SCP</strain>
        <tissue evidence="4">Leaves</tissue>
    </source>
</reference>
<feature type="compositionally biased region" description="Polar residues" evidence="3">
    <location>
        <begin position="103"/>
        <end position="112"/>
    </location>
</feature>
<comment type="similarity">
    <text evidence="1">Belongs to the brassicaceae elicitor peptide family.</text>
</comment>
<feature type="region of interest" description="Disordered" evidence="3">
    <location>
        <begin position="89"/>
        <end position="112"/>
    </location>
</feature>
<dbReference type="GO" id="GO:0045087">
    <property type="term" value="P:innate immune response"/>
    <property type="evidence" value="ECO:0007669"/>
    <property type="project" value="InterPro"/>
</dbReference>
<keyword evidence="5" id="KW-1185">Reference proteome</keyword>
<evidence type="ECO:0000313" key="5">
    <source>
        <dbReference type="Proteomes" id="UP001179952"/>
    </source>
</evidence>